<organism evidence="1 2">
    <name type="scientific">Aphis craccivora</name>
    <name type="common">Cowpea aphid</name>
    <dbReference type="NCBI Taxonomy" id="307492"/>
    <lineage>
        <taxon>Eukaryota</taxon>
        <taxon>Metazoa</taxon>
        <taxon>Ecdysozoa</taxon>
        <taxon>Arthropoda</taxon>
        <taxon>Hexapoda</taxon>
        <taxon>Insecta</taxon>
        <taxon>Pterygota</taxon>
        <taxon>Neoptera</taxon>
        <taxon>Paraneoptera</taxon>
        <taxon>Hemiptera</taxon>
        <taxon>Sternorrhyncha</taxon>
        <taxon>Aphidomorpha</taxon>
        <taxon>Aphidoidea</taxon>
        <taxon>Aphididae</taxon>
        <taxon>Aphidini</taxon>
        <taxon>Aphis</taxon>
        <taxon>Aphis</taxon>
    </lineage>
</organism>
<keyword evidence="2" id="KW-1185">Reference proteome</keyword>
<evidence type="ECO:0000313" key="2">
    <source>
        <dbReference type="Proteomes" id="UP000478052"/>
    </source>
</evidence>
<protein>
    <submittedName>
        <fullName evidence="1">KRAB-A domain-containing protein 2-like</fullName>
    </submittedName>
</protein>
<proteinExistence type="predicted"/>
<dbReference type="Proteomes" id="UP000478052">
    <property type="component" value="Unassembled WGS sequence"/>
</dbReference>
<evidence type="ECO:0000313" key="1">
    <source>
        <dbReference type="EMBL" id="KAF0763355.1"/>
    </source>
</evidence>
<accession>A0A6G0YZE6</accession>
<gene>
    <name evidence="1" type="ORF">FWK35_00021292</name>
</gene>
<dbReference type="EMBL" id="VUJU01001907">
    <property type="protein sequence ID" value="KAF0763355.1"/>
    <property type="molecule type" value="Genomic_DNA"/>
</dbReference>
<comment type="caution">
    <text evidence="1">The sequence shown here is derived from an EMBL/GenBank/DDBJ whole genome shotgun (WGS) entry which is preliminary data.</text>
</comment>
<name>A0A6G0YZE6_APHCR</name>
<reference evidence="1 2" key="1">
    <citation type="submission" date="2019-08" db="EMBL/GenBank/DDBJ databases">
        <title>Whole genome of Aphis craccivora.</title>
        <authorList>
            <person name="Voronova N.V."/>
            <person name="Shulinski R.S."/>
            <person name="Bandarenka Y.V."/>
            <person name="Zhorov D.G."/>
            <person name="Warner D."/>
        </authorList>
    </citation>
    <scope>NUCLEOTIDE SEQUENCE [LARGE SCALE GENOMIC DNA]</scope>
    <source>
        <strain evidence="1">180601</strain>
        <tissue evidence="1">Whole Body</tissue>
    </source>
</reference>
<sequence>MMCRKVDTHLIKKYSKNFKIYRALNIFSCTTLGKRATNLLVMSTIMGNEDNRNPIRHPTTHHLETFVLETAIKLNEIIVCSTFFSLRRKDYIKESKMYFKTVVEMKIMKDYSLVRKYNFLIIINEKDYLMTKKFLYYVKTDELFDIFHKKYSDRKPWKTKSYDH</sequence>
<dbReference type="AlphaFoldDB" id="A0A6G0YZE6"/>